<evidence type="ECO:0000313" key="4">
    <source>
        <dbReference type="EMBL" id="POY74791.1"/>
    </source>
</evidence>
<accession>A0A2S5BDH1</accession>
<dbReference type="SUPFAM" id="SSF52047">
    <property type="entry name" value="RNI-like"/>
    <property type="match status" value="1"/>
</dbReference>
<dbReference type="Gene3D" id="1.25.40.10">
    <property type="entry name" value="Tetratricopeptide repeat domain"/>
    <property type="match status" value="1"/>
</dbReference>
<keyword evidence="2" id="KW-0802">TPR repeat</keyword>
<dbReference type="Gene3D" id="3.80.10.10">
    <property type="entry name" value="Ribonuclease Inhibitor"/>
    <property type="match status" value="1"/>
</dbReference>
<dbReference type="InterPro" id="IPR011990">
    <property type="entry name" value="TPR-like_helical_dom_sf"/>
</dbReference>
<dbReference type="InterPro" id="IPR032675">
    <property type="entry name" value="LRR_dom_sf"/>
</dbReference>
<gene>
    <name evidence="4" type="ORF">BMF94_2064</name>
</gene>
<protein>
    <recommendedName>
        <fullName evidence="3">F-box domain-containing protein</fullName>
    </recommendedName>
</protein>
<feature type="domain" description="F-box" evidence="3">
    <location>
        <begin position="115"/>
        <end position="181"/>
    </location>
</feature>
<proteinExistence type="predicted"/>
<dbReference type="GO" id="GO:0051879">
    <property type="term" value="F:Hsp90 protein binding"/>
    <property type="evidence" value="ECO:0007669"/>
    <property type="project" value="TreeGrafter"/>
</dbReference>
<evidence type="ECO:0000313" key="5">
    <source>
        <dbReference type="Proteomes" id="UP000237144"/>
    </source>
</evidence>
<dbReference type="InterPro" id="IPR001810">
    <property type="entry name" value="F-box_dom"/>
</dbReference>
<dbReference type="Pfam" id="PF12937">
    <property type="entry name" value="F-box-like"/>
    <property type="match status" value="1"/>
</dbReference>
<dbReference type="InterPro" id="IPR019734">
    <property type="entry name" value="TPR_rpt"/>
</dbReference>
<organism evidence="4 5">
    <name type="scientific">Rhodotorula taiwanensis</name>
    <dbReference type="NCBI Taxonomy" id="741276"/>
    <lineage>
        <taxon>Eukaryota</taxon>
        <taxon>Fungi</taxon>
        <taxon>Dikarya</taxon>
        <taxon>Basidiomycota</taxon>
        <taxon>Pucciniomycotina</taxon>
        <taxon>Microbotryomycetes</taxon>
        <taxon>Sporidiobolales</taxon>
        <taxon>Sporidiobolaceae</taxon>
        <taxon>Rhodotorula</taxon>
    </lineage>
</organism>
<dbReference type="PANTHER" id="PTHR22904">
    <property type="entry name" value="TPR REPEAT CONTAINING PROTEIN"/>
    <property type="match status" value="1"/>
</dbReference>
<keyword evidence="1" id="KW-0677">Repeat</keyword>
<dbReference type="Proteomes" id="UP000237144">
    <property type="component" value="Unassembled WGS sequence"/>
</dbReference>
<evidence type="ECO:0000259" key="3">
    <source>
        <dbReference type="Pfam" id="PF12937"/>
    </source>
</evidence>
<sequence length="653" mass="71164">MKTAASLCSAGIAAYRATSYETAVKLFSQAIDLAAESPKLYDARASAYEKLGRLQEGLLDARQVIRLLPAASKGYLRAARLLSTARKYSNAEAVLRQGLERVPSSDGKGRMYSPISQLPLELFVDIISLVSEPRPAKDYSNAEIPRRRKNRPNALFTCMRVCRSWRQLILSTPRFWSTLSIDGVINSKNAERKAVWITQRASGADVTAPGGARPAGSAQSRSLHRGRGGIQRLVLTAAQELPEAAFETILKVLETSGSATTLREVVCSFADGQRTTVSVQGEATRSSRLVRFLHEHARERLQFFGMSTGGRIYPDFDLSSFFHAFPRLEALNLRGSALSPSIVGINVPFLRPSMATTTAATQSTGVTVALSPPPPNETLPPPTRARHLAITGAVFVSDVPCHLASFPGLEHLELDVVGAGTPWQLLSGRGLKTYRATLYGESHVVELPIPDLAAAWAQVEDIRLGGAKRFASRLLQEAIRLGPLRFNHLRALDLSFASLTNEQLGVLFHSTNAPVLETLVLASTTASPPEVQLVLPDRLDALKRLDISHTAWVTDRTVRGLIKSAPMIEALEVRGNVALSGRPLMELVRSRACPETASAATDDVVYSEVTTLALEGCTKIETPAVEWLKKHIRPGGVKFQFIDPSERRSSYCY</sequence>
<dbReference type="EMBL" id="PJQD01000021">
    <property type="protein sequence ID" value="POY74791.1"/>
    <property type="molecule type" value="Genomic_DNA"/>
</dbReference>
<dbReference type="SMART" id="SM00028">
    <property type="entry name" value="TPR"/>
    <property type="match status" value="3"/>
</dbReference>
<dbReference type="AlphaFoldDB" id="A0A2S5BDH1"/>
<reference evidence="4 5" key="1">
    <citation type="journal article" date="2018" name="Front. Microbiol.">
        <title>Prospects for Fungal Bioremediation of Acidic Radioactive Waste Sites: Characterization and Genome Sequence of Rhodotorula taiwanensis MD1149.</title>
        <authorList>
            <person name="Tkavc R."/>
            <person name="Matrosova V.Y."/>
            <person name="Grichenko O.E."/>
            <person name="Gostincar C."/>
            <person name="Volpe R.P."/>
            <person name="Klimenkova P."/>
            <person name="Gaidamakova E.K."/>
            <person name="Zhou C.E."/>
            <person name="Stewart B.J."/>
            <person name="Lyman M.G."/>
            <person name="Malfatti S.A."/>
            <person name="Rubinfeld B."/>
            <person name="Courtot M."/>
            <person name="Singh J."/>
            <person name="Dalgard C.L."/>
            <person name="Hamilton T."/>
            <person name="Frey K.G."/>
            <person name="Gunde-Cimerman N."/>
            <person name="Dugan L."/>
            <person name="Daly M.J."/>
        </authorList>
    </citation>
    <scope>NUCLEOTIDE SEQUENCE [LARGE SCALE GENOMIC DNA]</scope>
    <source>
        <strain evidence="4 5">MD1149</strain>
    </source>
</reference>
<evidence type="ECO:0000256" key="1">
    <source>
        <dbReference type="ARBA" id="ARBA00022737"/>
    </source>
</evidence>
<keyword evidence="5" id="KW-1185">Reference proteome</keyword>
<evidence type="ECO:0000256" key="2">
    <source>
        <dbReference type="ARBA" id="ARBA00022803"/>
    </source>
</evidence>
<name>A0A2S5BDH1_9BASI</name>
<dbReference type="OrthoDB" id="2423701at2759"/>
<comment type="caution">
    <text evidence="4">The sequence shown here is derived from an EMBL/GenBank/DDBJ whole genome shotgun (WGS) entry which is preliminary data.</text>
</comment>
<dbReference type="STRING" id="741276.A0A2S5BDH1"/>
<dbReference type="Gene3D" id="1.20.1280.50">
    <property type="match status" value="1"/>
</dbReference>
<dbReference type="PANTHER" id="PTHR22904:SF523">
    <property type="entry name" value="STRESS-INDUCED-PHOSPHOPROTEIN 1"/>
    <property type="match status" value="1"/>
</dbReference>
<dbReference type="SUPFAM" id="SSF48452">
    <property type="entry name" value="TPR-like"/>
    <property type="match status" value="1"/>
</dbReference>